<dbReference type="EMBL" id="DS268112">
    <property type="protein sequence ID" value="KMM69931.1"/>
    <property type="molecule type" value="Genomic_DNA"/>
</dbReference>
<gene>
    <name evidence="2" type="ORF">CPAG_06243</name>
</gene>
<dbReference type="VEuPathDB" id="FungiDB:CPAG_06243"/>
<dbReference type="AlphaFoldDB" id="A0A0J6FA55"/>
<evidence type="ECO:0000313" key="3">
    <source>
        <dbReference type="Proteomes" id="UP000054567"/>
    </source>
</evidence>
<dbReference type="Proteomes" id="UP000054567">
    <property type="component" value="Unassembled WGS sequence"/>
</dbReference>
<reference evidence="2 3" key="1">
    <citation type="submission" date="2007-06" db="EMBL/GenBank/DDBJ databases">
        <title>The Genome Sequence of Coccidioides posadasii RMSCC_3488.</title>
        <authorList>
            <consortium name="Coccidioides Genome Resources Consortium"/>
            <consortium name="The Broad Institute Genome Sequencing Platform"/>
            <person name="Henn M.R."/>
            <person name="Sykes S."/>
            <person name="Young S."/>
            <person name="Jaffe D."/>
            <person name="Berlin A."/>
            <person name="Alvarez P."/>
            <person name="Butler J."/>
            <person name="Gnerre S."/>
            <person name="Grabherr M."/>
            <person name="Mauceli E."/>
            <person name="Brockman W."/>
            <person name="Kodira C."/>
            <person name="Alvarado L."/>
            <person name="Zeng Q."/>
            <person name="Crawford M."/>
            <person name="Antoine C."/>
            <person name="Devon K."/>
            <person name="Galgiani J."/>
            <person name="Orsborn K."/>
            <person name="Lewis M.L."/>
            <person name="Nusbaum C."/>
            <person name="Galagan J."/>
            <person name="Birren B."/>
        </authorList>
    </citation>
    <scope>NUCLEOTIDE SEQUENCE [LARGE SCALE GENOMIC DNA]</scope>
    <source>
        <strain evidence="2 3">RMSCC 3488</strain>
    </source>
</reference>
<name>A0A0J6FA55_COCPO</name>
<feature type="region of interest" description="Disordered" evidence="1">
    <location>
        <begin position="1"/>
        <end position="33"/>
    </location>
</feature>
<proteinExistence type="predicted"/>
<accession>A0A0J6FA55</accession>
<reference evidence="3" key="2">
    <citation type="journal article" date="2009" name="Genome Res.">
        <title>Comparative genomic analyses of the human fungal pathogens Coccidioides and their relatives.</title>
        <authorList>
            <person name="Sharpton T.J."/>
            <person name="Stajich J.E."/>
            <person name="Rounsley S.D."/>
            <person name="Gardner M.J."/>
            <person name="Wortman J.R."/>
            <person name="Jordar V.S."/>
            <person name="Maiti R."/>
            <person name="Kodira C.D."/>
            <person name="Neafsey D.E."/>
            <person name="Zeng Q."/>
            <person name="Hung C.-Y."/>
            <person name="McMahan C."/>
            <person name="Muszewska A."/>
            <person name="Grynberg M."/>
            <person name="Mandel M.A."/>
            <person name="Kellner E.M."/>
            <person name="Barker B.M."/>
            <person name="Galgiani J.N."/>
            <person name="Orbach M.J."/>
            <person name="Kirkland T.N."/>
            <person name="Cole G.T."/>
            <person name="Henn M.R."/>
            <person name="Birren B.W."/>
            <person name="Taylor J.W."/>
        </authorList>
    </citation>
    <scope>NUCLEOTIDE SEQUENCE [LARGE SCALE GENOMIC DNA]</scope>
    <source>
        <strain evidence="3">RMSCC 3488</strain>
    </source>
</reference>
<reference evidence="3" key="3">
    <citation type="journal article" date="2010" name="Genome Res.">
        <title>Population genomic sequencing of Coccidioides fungi reveals recent hybridization and transposon control.</title>
        <authorList>
            <person name="Neafsey D.E."/>
            <person name="Barker B.M."/>
            <person name="Sharpton T.J."/>
            <person name="Stajich J.E."/>
            <person name="Park D.J."/>
            <person name="Whiston E."/>
            <person name="Hung C.-Y."/>
            <person name="McMahan C."/>
            <person name="White J."/>
            <person name="Sykes S."/>
            <person name="Heiman D."/>
            <person name="Young S."/>
            <person name="Zeng Q."/>
            <person name="Abouelleil A."/>
            <person name="Aftuck L."/>
            <person name="Bessette D."/>
            <person name="Brown A."/>
            <person name="FitzGerald M."/>
            <person name="Lui A."/>
            <person name="Macdonald J.P."/>
            <person name="Priest M."/>
            <person name="Orbach M.J."/>
            <person name="Galgiani J.N."/>
            <person name="Kirkland T.N."/>
            <person name="Cole G.T."/>
            <person name="Birren B.W."/>
            <person name="Henn M.R."/>
            <person name="Taylor J.W."/>
            <person name="Rounsley S.D."/>
        </authorList>
    </citation>
    <scope>NUCLEOTIDE SEQUENCE [LARGE SCALE GENOMIC DNA]</scope>
    <source>
        <strain evidence="3">RMSCC 3488</strain>
    </source>
</reference>
<evidence type="ECO:0000313" key="2">
    <source>
        <dbReference type="EMBL" id="KMM69931.1"/>
    </source>
</evidence>
<protein>
    <submittedName>
        <fullName evidence="2">Uncharacterized protein</fullName>
    </submittedName>
</protein>
<evidence type="ECO:0000256" key="1">
    <source>
        <dbReference type="SAM" id="MobiDB-lite"/>
    </source>
</evidence>
<organism evidence="2 3">
    <name type="scientific">Coccidioides posadasii RMSCC 3488</name>
    <dbReference type="NCBI Taxonomy" id="454284"/>
    <lineage>
        <taxon>Eukaryota</taxon>
        <taxon>Fungi</taxon>
        <taxon>Dikarya</taxon>
        <taxon>Ascomycota</taxon>
        <taxon>Pezizomycotina</taxon>
        <taxon>Eurotiomycetes</taxon>
        <taxon>Eurotiomycetidae</taxon>
        <taxon>Onygenales</taxon>
        <taxon>Onygenaceae</taxon>
        <taxon>Coccidioides</taxon>
    </lineage>
</organism>
<sequence length="63" mass="7053">MPGGTKDSCTTEQNFHGCKTSAGCGPEPQTSDVKRTEELSLLNMRDDRSIQQRWYMSRVTQAS</sequence>